<feature type="binding site" evidence="15">
    <location>
        <position position="769"/>
    </location>
    <ligand>
        <name>ATP</name>
        <dbReference type="ChEBI" id="CHEBI:30616"/>
    </ligand>
</feature>
<dbReference type="SUPFAM" id="SSF56112">
    <property type="entry name" value="Protein kinase-like (PK-like)"/>
    <property type="match status" value="2"/>
</dbReference>
<keyword evidence="9 16" id="KW-1133">Transmembrane helix</keyword>
<keyword evidence="2" id="KW-0723">Serine/threonine-protein kinase</keyword>
<dbReference type="PROSITE" id="PS00108">
    <property type="entry name" value="PROTEIN_KINASE_ST"/>
    <property type="match status" value="1"/>
</dbReference>
<evidence type="ECO:0000259" key="17">
    <source>
        <dbReference type="PROSITE" id="PS50011"/>
    </source>
</evidence>
<dbReference type="InterPro" id="IPR008271">
    <property type="entry name" value="Ser/Thr_kinase_AS"/>
</dbReference>
<dbReference type="PROSITE" id="PS00107">
    <property type="entry name" value="PROTEIN_KINASE_ATP"/>
    <property type="match status" value="1"/>
</dbReference>
<evidence type="ECO:0000256" key="5">
    <source>
        <dbReference type="ARBA" id="ARBA00022729"/>
    </source>
</evidence>
<evidence type="ECO:0000256" key="15">
    <source>
        <dbReference type="PROSITE-ProRule" id="PRU10141"/>
    </source>
</evidence>
<evidence type="ECO:0000256" key="13">
    <source>
        <dbReference type="ARBA" id="ARBA00047558"/>
    </source>
</evidence>
<sequence>MLKSCYSCSSYDPYMLEIPTINELTSEEKERNFIRNGAVLLEMQIACFKGKGKEPIKIYSDEDIYRATNGYHPAQIIGRNIATVYRGNLEDRAVAIKTRHGLSGSDELIEFFLNQVTIKQHISHKNVVRLYGCCLETHVPMLVHELMHGNLFDHLHRSSECWISWKNRLRIATEIAYAISYMHSAESKPIVHRNVKSASIFLDESLSAKLSNFGLSISIDPEELKPEWPLVGSEGYIDPEYAETLVVSEKCDVYSFGVVMVELITGKDPANMWKQGGDLVSYFISYTTQNCVLDIVDQRLLLEGSVKSTIAQFTELTMRSLWTRVQGVEGVATQDDRIWSDVEVPYLEHYGLKDFRTCRRRIILNQMVLTKQLLVASSPLMVAYPPIAKPGCQDICGNVSIPYPFGIGDDCYHSLPYEVTCNTSLLHPKLFLNEFNLEVEQISIHTLVQNTITVKTPLQRTCSILDTNISSIDLRGTPYLFTAGYNSLFVGGCGSSTLLLDRSNKIIGGCATVCDKIPMITNDCIGRGCCSFNLPSSLDFYSVNIFNFGNGTNDCTNAMLMNRTSSIISGAVDPSLSKFAVVPTVLEWTPGNITMPADDPNKNCQGPPDKYDCYCNYGTFGNPYLPYGCQVPKECKECKLGCTKQGNHYLCVRYNSDKSHTRLILLVLLGGSIVGLMLCTGNISCIYLCVKKRRHLKMKEKFFHQNGGFVLKQRLSLNQGSNDSTRIFTTQELREATNNYSKNNILGRGGFGTVYKGILPNHQVVAVKKSMVSDQSQVEQFINEVVILTQINHRNVVKLLGCCLETEVPLLVYEFVSNGTLFDHIHNNGAQWLSWENCLRISTEAANAISYLHSAASMPIIHRDIKSSNILLDDNFTAKIADFGVSRLVPIDQTQVTTLVQGTFGYLDPEYFLTSHLSEKSDVCSFGVVLVELLTKRKPISWETGLEDRNLAMQFISSVKSNQFCDILEPQLMKEASQEQLFSIADLVEKCLSVKGDDRPSMKDVATELEGLMKKIIIQPCSNQHDNEEHRHLIILPSEDQNVTRQINFEEDLIVEMSSPC</sequence>
<reference evidence="18" key="2">
    <citation type="submission" date="2021-03" db="UniProtKB">
        <authorList>
            <consortium name="EnsemblPlants"/>
        </authorList>
    </citation>
    <scope>IDENTIFICATION</scope>
</reference>
<dbReference type="InterPro" id="IPR017441">
    <property type="entry name" value="Protein_kinase_ATP_BS"/>
</dbReference>
<evidence type="ECO:0000256" key="1">
    <source>
        <dbReference type="ARBA" id="ARBA00004479"/>
    </source>
</evidence>
<keyword evidence="12" id="KW-0325">Glycoprotein</keyword>
<keyword evidence="5" id="KW-0732">Signal</keyword>
<keyword evidence="3" id="KW-0808">Transferase</keyword>
<dbReference type="FunFam" id="1.10.510.10:FF:000084">
    <property type="entry name" value="Wall-associated receptor kinase 2"/>
    <property type="match status" value="1"/>
</dbReference>
<dbReference type="GO" id="GO:0030247">
    <property type="term" value="F:polysaccharide binding"/>
    <property type="evidence" value="ECO:0007669"/>
    <property type="project" value="InterPro"/>
</dbReference>
<evidence type="ECO:0000256" key="9">
    <source>
        <dbReference type="ARBA" id="ARBA00022989"/>
    </source>
</evidence>
<evidence type="ECO:0000313" key="19">
    <source>
        <dbReference type="Proteomes" id="UP000596660"/>
    </source>
</evidence>
<dbReference type="GO" id="GO:0007166">
    <property type="term" value="P:cell surface receptor signaling pathway"/>
    <property type="evidence" value="ECO:0007669"/>
    <property type="project" value="InterPro"/>
</dbReference>
<dbReference type="Pfam" id="PF00069">
    <property type="entry name" value="Pkinase"/>
    <property type="match status" value="1"/>
</dbReference>
<keyword evidence="6 15" id="KW-0547">Nucleotide-binding</keyword>
<dbReference type="Gramene" id="AUR62006675-RA">
    <property type="protein sequence ID" value="AUR62006675-RA:cds"/>
    <property type="gene ID" value="AUR62006675"/>
</dbReference>
<dbReference type="EnsemblPlants" id="AUR62006675-RA">
    <property type="protein sequence ID" value="AUR62006675-RA:cds"/>
    <property type="gene ID" value="AUR62006675"/>
</dbReference>
<dbReference type="InterPro" id="IPR011009">
    <property type="entry name" value="Kinase-like_dom_sf"/>
</dbReference>
<keyword evidence="10 16" id="KW-0472">Membrane</keyword>
<evidence type="ECO:0000256" key="12">
    <source>
        <dbReference type="ARBA" id="ARBA00023180"/>
    </source>
</evidence>
<evidence type="ECO:0000256" key="4">
    <source>
        <dbReference type="ARBA" id="ARBA00022692"/>
    </source>
</evidence>
<dbReference type="Proteomes" id="UP000596660">
    <property type="component" value="Unplaced"/>
</dbReference>
<keyword evidence="7" id="KW-0418">Kinase</keyword>
<evidence type="ECO:0000256" key="7">
    <source>
        <dbReference type="ARBA" id="ARBA00022777"/>
    </source>
</evidence>
<dbReference type="PROSITE" id="PS50011">
    <property type="entry name" value="PROTEIN_KINASE_DOM"/>
    <property type="match status" value="2"/>
</dbReference>
<feature type="domain" description="Protein kinase" evidence="17">
    <location>
        <begin position="740"/>
        <end position="1013"/>
    </location>
</feature>
<evidence type="ECO:0000256" key="10">
    <source>
        <dbReference type="ARBA" id="ARBA00023136"/>
    </source>
</evidence>
<dbReference type="Gene3D" id="1.10.510.10">
    <property type="entry name" value="Transferase(Phosphotransferase) domain 1"/>
    <property type="match status" value="2"/>
</dbReference>
<keyword evidence="19" id="KW-1185">Reference proteome</keyword>
<evidence type="ECO:0000256" key="3">
    <source>
        <dbReference type="ARBA" id="ARBA00022679"/>
    </source>
</evidence>
<dbReference type="GO" id="GO:0004674">
    <property type="term" value="F:protein serine/threonine kinase activity"/>
    <property type="evidence" value="ECO:0007669"/>
    <property type="project" value="UniProtKB-KW"/>
</dbReference>
<feature type="domain" description="Protein kinase" evidence="17">
    <location>
        <begin position="71"/>
        <end position="323"/>
    </location>
</feature>
<dbReference type="InterPro" id="IPR025287">
    <property type="entry name" value="WAK_GUB"/>
</dbReference>
<dbReference type="InterPro" id="IPR045274">
    <property type="entry name" value="WAK-like"/>
</dbReference>
<dbReference type="AlphaFoldDB" id="A0A803L486"/>
<feature type="transmembrane region" description="Helical" evidence="16">
    <location>
        <begin position="663"/>
        <end position="690"/>
    </location>
</feature>
<organism evidence="18 19">
    <name type="scientific">Chenopodium quinoa</name>
    <name type="common">Quinoa</name>
    <dbReference type="NCBI Taxonomy" id="63459"/>
    <lineage>
        <taxon>Eukaryota</taxon>
        <taxon>Viridiplantae</taxon>
        <taxon>Streptophyta</taxon>
        <taxon>Embryophyta</taxon>
        <taxon>Tracheophyta</taxon>
        <taxon>Spermatophyta</taxon>
        <taxon>Magnoliopsida</taxon>
        <taxon>eudicotyledons</taxon>
        <taxon>Gunneridae</taxon>
        <taxon>Pentapetalae</taxon>
        <taxon>Caryophyllales</taxon>
        <taxon>Chenopodiaceae</taxon>
        <taxon>Chenopodioideae</taxon>
        <taxon>Atripliceae</taxon>
        <taxon>Chenopodium</taxon>
    </lineage>
</organism>
<dbReference type="GO" id="GO:0005886">
    <property type="term" value="C:plasma membrane"/>
    <property type="evidence" value="ECO:0007669"/>
    <property type="project" value="TreeGrafter"/>
</dbReference>
<dbReference type="Gene3D" id="3.30.200.20">
    <property type="entry name" value="Phosphorylase Kinase, domain 1"/>
    <property type="match status" value="2"/>
</dbReference>
<dbReference type="SMART" id="SM00220">
    <property type="entry name" value="S_TKc"/>
    <property type="match status" value="2"/>
</dbReference>
<keyword evidence="11" id="KW-1015">Disulfide bond</keyword>
<evidence type="ECO:0000256" key="11">
    <source>
        <dbReference type="ARBA" id="ARBA00023157"/>
    </source>
</evidence>
<accession>A0A803L486</accession>
<keyword evidence="8 15" id="KW-0067">ATP-binding</keyword>
<dbReference type="InterPro" id="IPR001245">
    <property type="entry name" value="Ser-Thr/Tyr_kinase_cat_dom"/>
</dbReference>
<name>A0A803L486_CHEQI</name>
<comment type="catalytic activity">
    <reaction evidence="13">
        <text>L-seryl-[protein] + ATP = O-phospho-L-seryl-[protein] + ADP + H(+)</text>
        <dbReference type="Rhea" id="RHEA:17989"/>
        <dbReference type="Rhea" id="RHEA-COMP:9863"/>
        <dbReference type="Rhea" id="RHEA-COMP:11604"/>
        <dbReference type="ChEBI" id="CHEBI:15378"/>
        <dbReference type="ChEBI" id="CHEBI:29999"/>
        <dbReference type="ChEBI" id="CHEBI:30616"/>
        <dbReference type="ChEBI" id="CHEBI:83421"/>
        <dbReference type="ChEBI" id="CHEBI:456216"/>
    </reaction>
</comment>
<dbReference type="InterPro" id="IPR000719">
    <property type="entry name" value="Prot_kinase_dom"/>
</dbReference>
<dbReference type="PANTHER" id="PTHR27005:SF492">
    <property type="entry name" value="LOW QUALITY PROTEIN: WALL-ASSOCIATED RECEPTOR KINASE-LIKE 1"/>
    <property type="match status" value="1"/>
</dbReference>
<dbReference type="CDD" id="cd14066">
    <property type="entry name" value="STKc_IRAK"/>
    <property type="match status" value="1"/>
</dbReference>
<keyword evidence="4 16" id="KW-0812">Transmembrane</keyword>
<dbReference type="Pfam" id="PF07714">
    <property type="entry name" value="PK_Tyr_Ser-Thr"/>
    <property type="match status" value="1"/>
</dbReference>
<evidence type="ECO:0000256" key="16">
    <source>
        <dbReference type="SAM" id="Phobius"/>
    </source>
</evidence>
<comment type="subcellular location">
    <subcellularLocation>
        <location evidence="1">Membrane</location>
        <topology evidence="1">Single-pass type I membrane protein</topology>
    </subcellularLocation>
</comment>
<evidence type="ECO:0000256" key="6">
    <source>
        <dbReference type="ARBA" id="ARBA00022741"/>
    </source>
</evidence>
<dbReference type="Pfam" id="PF13947">
    <property type="entry name" value="GUB_WAK_bind"/>
    <property type="match status" value="1"/>
</dbReference>
<dbReference type="FunFam" id="3.30.200.20:FF:000043">
    <property type="entry name" value="Wall-associated receptor kinase 2"/>
    <property type="match status" value="1"/>
</dbReference>
<evidence type="ECO:0000313" key="18">
    <source>
        <dbReference type="EnsemblPlants" id="AUR62006675-RA:cds"/>
    </source>
</evidence>
<evidence type="ECO:0000256" key="8">
    <source>
        <dbReference type="ARBA" id="ARBA00022840"/>
    </source>
</evidence>
<dbReference type="GO" id="GO:0005524">
    <property type="term" value="F:ATP binding"/>
    <property type="evidence" value="ECO:0007669"/>
    <property type="project" value="UniProtKB-UniRule"/>
</dbReference>
<protein>
    <recommendedName>
        <fullName evidence="17">Protein kinase domain-containing protein</fullName>
    </recommendedName>
</protein>
<evidence type="ECO:0000256" key="14">
    <source>
        <dbReference type="ARBA" id="ARBA00047951"/>
    </source>
</evidence>
<proteinExistence type="predicted"/>
<dbReference type="PANTHER" id="PTHR27005">
    <property type="entry name" value="WALL-ASSOCIATED RECEPTOR KINASE-LIKE 21"/>
    <property type="match status" value="1"/>
</dbReference>
<reference evidence="18" key="1">
    <citation type="journal article" date="2017" name="Nature">
        <title>The genome of Chenopodium quinoa.</title>
        <authorList>
            <person name="Jarvis D.E."/>
            <person name="Ho Y.S."/>
            <person name="Lightfoot D.J."/>
            <person name="Schmoeckel S.M."/>
            <person name="Li B."/>
            <person name="Borm T.J.A."/>
            <person name="Ohyanagi H."/>
            <person name="Mineta K."/>
            <person name="Michell C.T."/>
            <person name="Saber N."/>
            <person name="Kharbatia N.M."/>
            <person name="Rupper R.R."/>
            <person name="Sharp A.R."/>
            <person name="Dally N."/>
            <person name="Boughton B.A."/>
            <person name="Woo Y.H."/>
            <person name="Gao G."/>
            <person name="Schijlen E.G.W.M."/>
            <person name="Guo X."/>
            <person name="Momin A.A."/>
            <person name="Negrao S."/>
            <person name="Al-Babili S."/>
            <person name="Gehring C."/>
            <person name="Roessner U."/>
            <person name="Jung C."/>
            <person name="Murphy K."/>
            <person name="Arold S.T."/>
            <person name="Gojobori T."/>
            <person name="van der Linden C.G."/>
            <person name="van Loo E.N."/>
            <person name="Jellen E.N."/>
            <person name="Maughan P.J."/>
            <person name="Tester M."/>
        </authorList>
    </citation>
    <scope>NUCLEOTIDE SEQUENCE [LARGE SCALE GENOMIC DNA]</scope>
    <source>
        <strain evidence="18">cv. PI 614886</strain>
    </source>
</reference>
<comment type="catalytic activity">
    <reaction evidence="14">
        <text>L-threonyl-[protein] + ATP = O-phospho-L-threonyl-[protein] + ADP + H(+)</text>
        <dbReference type="Rhea" id="RHEA:46608"/>
        <dbReference type="Rhea" id="RHEA-COMP:11060"/>
        <dbReference type="Rhea" id="RHEA-COMP:11605"/>
        <dbReference type="ChEBI" id="CHEBI:15378"/>
        <dbReference type="ChEBI" id="CHEBI:30013"/>
        <dbReference type="ChEBI" id="CHEBI:30616"/>
        <dbReference type="ChEBI" id="CHEBI:61977"/>
        <dbReference type="ChEBI" id="CHEBI:456216"/>
    </reaction>
</comment>
<evidence type="ECO:0000256" key="2">
    <source>
        <dbReference type="ARBA" id="ARBA00022527"/>
    </source>
</evidence>